<keyword evidence="2" id="KW-1185">Reference proteome</keyword>
<reference evidence="1" key="2">
    <citation type="journal article" date="2023" name="Science">
        <title>Genomic signatures of disease resistance in endangered staghorn corals.</title>
        <authorList>
            <person name="Vollmer S.V."/>
            <person name="Selwyn J.D."/>
            <person name="Despard B.A."/>
            <person name="Roesel C.L."/>
        </authorList>
    </citation>
    <scope>NUCLEOTIDE SEQUENCE</scope>
    <source>
        <strain evidence="1">K2</strain>
    </source>
</reference>
<dbReference type="AlphaFoldDB" id="A0AAD9V597"/>
<sequence>MGWKLQQVEEREELQFDWMDGKSAPDAILELLVCRCTRSSKLPNCVSLANGLKCTDIYTLKECQNQVEDKEIDLYTSDDATDDSDDTDNED</sequence>
<dbReference type="EMBL" id="JARQWQ010000031">
    <property type="protein sequence ID" value="KAK2561769.1"/>
    <property type="molecule type" value="Genomic_DNA"/>
</dbReference>
<name>A0AAD9V597_ACRCE</name>
<proteinExistence type="predicted"/>
<evidence type="ECO:0000313" key="2">
    <source>
        <dbReference type="Proteomes" id="UP001249851"/>
    </source>
</evidence>
<evidence type="ECO:0000313" key="1">
    <source>
        <dbReference type="EMBL" id="KAK2561769.1"/>
    </source>
</evidence>
<dbReference type="Proteomes" id="UP001249851">
    <property type="component" value="Unassembled WGS sequence"/>
</dbReference>
<comment type="caution">
    <text evidence="1">The sequence shown here is derived from an EMBL/GenBank/DDBJ whole genome shotgun (WGS) entry which is preliminary data.</text>
</comment>
<gene>
    <name evidence="1" type="ORF">P5673_015154</name>
</gene>
<reference evidence="1" key="1">
    <citation type="journal article" date="2023" name="G3 (Bethesda)">
        <title>Whole genome assembly and annotation of the endangered Caribbean coral Acropora cervicornis.</title>
        <authorList>
            <person name="Selwyn J.D."/>
            <person name="Vollmer S.V."/>
        </authorList>
    </citation>
    <scope>NUCLEOTIDE SEQUENCE</scope>
    <source>
        <strain evidence="1">K2</strain>
    </source>
</reference>
<organism evidence="1 2">
    <name type="scientific">Acropora cervicornis</name>
    <name type="common">Staghorn coral</name>
    <dbReference type="NCBI Taxonomy" id="6130"/>
    <lineage>
        <taxon>Eukaryota</taxon>
        <taxon>Metazoa</taxon>
        <taxon>Cnidaria</taxon>
        <taxon>Anthozoa</taxon>
        <taxon>Hexacorallia</taxon>
        <taxon>Scleractinia</taxon>
        <taxon>Astrocoeniina</taxon>
        <taxon>Acroporidae</taxon>
        <taxon>Acropora</taxon>
    </lineage>
</organism>
<accession>A0AAD9V597</accession>
<protein>
    <submittedName>
        <fullName evidence="1">Uncharacterized protein</fullName>
    </submittedName>
</protein>